<feature type="compositionally biased region" description="Basic residues" evidence="3">
    <location>
        <begin position="218"/>
        <end position="229"/>
    </location>
</feature>
<feature type="domain" description="HTH tetR-type" evidence="4">
    <location>
        <begin position="6"/>
        <end position="66"/>
    </location>
</feature>
<sequence>MRVAAQDRKQQILDVSARLFARKGFQGTTTREIATRARVNEAILFRHFPTKESLYWAVIEDRCTRSRRRESLQATVDLQASDFEVFRSIAEDILRRSDDDKNRTRLLLFSGLENHRLARRFFKTYVADYYRILAAHIQRRIDQGAFRRVDPLLAARGFMGMIFYHNLVQEIFGGGLYQKFDAETVSAELADTWLRGVLAPAKTNGNGHASKNSGPHKNGLHKNGNGRKR</sequence>
<proteinExistence type="predicted"/>
<dbReference type="PRINTS" id="PR00455">
    <property type="entry name" value="HTHTETR"/>
</dbReference>
<dbReference type="Gene3D" id="1.10.357.10">
    <property type="entry name" value="Tetracycline Repressor, domain 2"/>
    <property type="match status" value="1"/>
</dbReference>
<evidence type="ECO:0000313" key="6">
    <source>
        <dbReference type="Proteomes" id="UP000779809"/>
    </source>
</evidence>
<dbReference type="Proteomes" id="UP000779809">
    <property type="component" value="Unassembled WGS sequence"/>
</dbReference>
<dbReference type="PROSITE" id="PS01081">
    <property type="entry name" value="HTH_TETR_1"/>
    <property type="match status" value="1"/>
</dbReference>
<evidence type="ECO:0000256" key="1">
    <source>
        <dbReference type="ARBA" id="ARBA00023125"/>
    </source>
</evidence>
<comment type="caution">
    <text evidence="5">The sequence shown here is derived from an EMBL/GenBank/DDBJ whole genome shotgun (WGS) entry which is preliminary data.</text>
</comment>
<dbReference type="Gene3D" id="1.10.10.60">
    <property type="entry name" value="Homeodomain-like"/>
    <property type="match status" value="1"/>
</dbReference>
<dbReference type="AlphaFoldDB" id="A0A932A6N4"/>
<dbReference type="PANTHER" id="PTHR30055">
    <property type="entry name" value="HTH-TYPE TRANSCRIPTIONAL REGULATOR RUTR"/>
    <property type="match status" value="1"/>
</dbReference>
<dbReference type="Pfam" id="PF14246">
    <property type="entry name" value="TetR_C_7"/>
    <property type="match status" value="1"/>
</dbReference>
<feature type="DNA-binding region" description="H-T-H motif" evidence="2">
    <location>
        <begin position="29"/>
        <end position="48"/>
    </location>
</feature>
<dbReference type="Pfam" id="PF00440">
    <property type="entry name" value="TetR_N"/>
    <property type="match status" value="1"/>
</dbReference>
<evidence type="ECO:0000256" key="3">
    <source>
        <dbReference type="SAM" id="MobiDB-lite"/>
    </source>
</evidence>
<feature type="region of interest" description="Disordered" evidence="3">
    <location>
        <begin position="204"/>
        <end position="229"/>
    </location>
</feature>
<keyword evidence="1 2" id="KW-0238">DNA-binding</keyword>
<dbReference type="InterPro" id="IPR039536">
    <property type="entry name" value="TetR_C_Proteobacteria"/>
</dbReference>
<dbReference type="InterPro" id="IPR009057">
    <property type="entry name" value="Homeodomain-like_sf"/>
</dbReference>
<dbReference type="EMBL" id="JACPNR010000004">
    <property type="protein sequence ID" value="MBI2677690.1"/>
    <property type="molecule type" value="Genomic_DNA"/>
</dbReference>
<evidence type="ECO:0000256" key="2">
    <source>
        <dbReference type="PROSITE-ProRule" id="PRU00335"/>
    </source>
</evidence>
<feature type="compositionally biased region" description="Polar residues" evidence="3">
    <location>
        <begin position="204"/>
        <end position="215"/>
    </location>
</feature>
<reference evidence="5" key="1">
    <citation type="submission" date="2020-07" db="EMBL/GenBank/DDBJ databases">
        <title>Huge and variable diversity of episymbiotic CPR bacteria and DPANN archaea in groundwater ecosystems.</title>
        <authorList>
            <person name="He C.Y."/>
            <person name="Keren R."/>
            <person name="Whittaker M."/>
            <person name="Farag I.F."/>
            <person name="Doudna J."/>
            <person name="Cate J.H.D."/>
            <person name="Banfield J.F."/>
        </authorList>
    </citation>
    <scope>NUCLEOTIDE SEQUENCE</scope>
    <source>
        <strain evidence="5">NC_groundwater_580_Pr5_B-0.1um_64_19</strain>
    </source>
</reference>
<evidence type="ECO:0000259" key="4">
    <source>
        <dbReference type="PROSITE" id="PS50977"/>
    </source>
</evidence>
<dbReference type="InterPro" id="IPR036271">
    <property type="entry name" value="Tet_transcr_reg_TetR-rel_C_sf"/>
</dbReference>
<dbReference type="GO" id="GO:0000976">
    <property type="term" value="F:transcription cis-regulatory region binding"/>
    <property type="evidence" value="ECO:0007669"/>
    <property type="project" value="TreeGrafter"/>
</dbReference>
<name>A0A932A6N4_9BACT</name>
<dbReference type="PROSITE" id="PS50977">
    <property type="entry name" value="HTH_TETR_2"/>
    <property type="match status" value="1"/>
</dbReference>
<dbReference type="SUPFAM" id="SSF46689">
    <property type="entry name" value="Homeodomain-like"/>
    <property type="match status" value="1"/>
</dbReference>
<dbReference type="InterPro" id="IPR050109">
    <property type="entry name" value="HTH-type_TetR-like_transc_reg"/>
</dbReference>
<protein>
    <submittedName>
        <fullName evidence="5">TetR/AcrR family transcriptional regulator</fullName>
    </submittedName>
</protein>
<evidence type="ECO:0000313" key="5">
    <source>
        <dbReference type="EMBL" id="MBI2677690.1"/>
    </source>
</evidence>
<dbReference type="GO" id="GO:0003700">
    <property type="term" value="F:DNA-binding transcription factor activity"/>
    <property type="evidence" value="ECO:0007669"/>
    <property type="project" value="TreeGrafter"/>
</dbReference>
<dbReference type="SUPFAM" id="SSF48498">
    <property type="entry name" value="Tetracyclin repressor-like, C-terminal domain"/>
    <property type="match status" value="1"/>
</dbReference>
<gene>
    <name evidence="5" type="ORF">HYX28_02800</name>
</gene>
<dbReference type="PANTHER" id="PTHR30055:SF223">
    <property type="entry name" value="HTH-TYPE TRANSCRIPTIONAL REGULATOR UIDR"/>
    <property type="match status" value="1"/>
</dbReference>
<dbReference type="InterPro" id="IPR001647">
    <property type="entry name" value="HTH_TetR"/>
</dbReference>
<accession>A0A932A6N4</accession>
<dbReference type="InterPro" id="IPR023772">
    <property type="entry name" value="DNA-bd_HTH_TetR-type_CS"/>
</dbReference>
<organism evidence="5 6">
    <name type="scientific">Candidatus Korobacter versatilis</name>
    <dbReference type="NCBI Taxonomy" id="658062"/>
    <lineage>
        <taxon>Bacteria</taxon>
        <taxon>Pseudomonadati</taxon>
        <taxon>Acidobacteriota</taxon>
        <taxon>Terriglobia</taxon>
        <taxon>Terriglobales</taxon>
        <taxon>Candidatus Korobacteraceae</taxon>
        <taxon>Candidatus Korobacter</taxon>
    </lineage>
</organism>